<protein>
    <recommendedName>
        <fullName evidence="7">HTH-type transcriptional regulator SarZ</fullName>
    </recommendedName>
    <alternativeName>
        <fullName evidence="8">Staphylococcal accessory regulator Z</fullName>
    </alternativeName>
</protein>
<evidence type="ECO:0000256" key="5">
    <source>
        <dbReference type="ARBA" id="ARBA00023163"/>
    </source>
</evidence>
<dbReference type="PANTHER" id="PTHR42756:SF1">
    <property type="entry name" value="TRANSCRIPTIONAL REPRESSOR OF EMRAB OPERON"/>
    <property type="match status" value="1"/>
</dbReference>
<evidence type="ECO:0000259" key="9">
    <source>
        <dbReference type="PROSITE" id="PS50995"/>
    </source>
</evidence>
<evidence type="ECO:0000256" key="1">
    <source>
        <dbReference type="ARBA" id="ARBA00004496"/>
    </source>
</evidence>
<evidence type="ECO:0000313" key="11">
    <source>
        <dbReference type="Proteomes" id="UP001145087"/>
    </source>
</evidence>
<evidence type="ECO:0000313" key="10">
    <source>
        <dbReference type="EMBL" id="MCY1720080.1"/>
    </source>
</evidence>
<keyword evidence="4" id="KW-0238">DNA-binding</keyword>
<dbReference type="InterPro" id="IPR036390">
    <property type="entry name" value="WH_DNA-bd_sf"/>
</dbReference>
<dbReference type="SUPFAM" id="SSF46785">
    <property type="entry name" value="Winged helix' DNA-binding domain"/>
    <property type="match status" value="1"/>
</dbReference>
<comment type="subcellular location">
    <subcellularLocation>
        <location evidence="1">Cytoplasm</location>
    </subcellularLocation>
</comment>
<evidence type="ECO:0000256" key="3">
    <source>
        <dbReference type="ARBA" id="ARBA00023015"/>
    </source>
</evidence>
<dbReference type="PANTHER" id="PTHR42756">
    <property type="entry name" value="TRANSCRIPTIONAL REGULATOR, MARR"/>
    <property type="match status" value="1"/>
</dbReference>
<dbReference type="RefSeq" id="WP_343332414.1">
    <property type="nucleotide sequence ID" value="NZ_JAPOHD010000013.1"/>
</dbReference>
<evidence type="ECO:0000256" key="7">
    <source>
        <dbReference type="ARBA" id="ARBA00047188"/>
    </source>
</evidence>
<proteinExistence type="inferred from homology"/>
<comment type="caution">
    <text evidence="10">The sequence shown here is derived from an EMBL/GenBank/DDBJ whole genome shotgun (WGS) entry which is preliminary data.</text>
</comment>
<dbReference type="Pfam" id="PF22381">
    <property type="entry name" value="Staph_reg_Sar_Rot"/>
    <property type="match status" value="1"/>
</dbReference>
<gene>
    <name evidence="10" type="ORF">OU798_06985</name>
</gene>
<comment type="similarity">
    <text evidence="6">Belongs to the SarZ family.</text>
</comment>
<feature type="domain" description="HTH marR-type" evidence="9">
    <location>
        <begin position="8"/>
        <end position="138"/>
    </location>
</feature>
<dbReference type="InterPro" id="IPR000835">
    <property type="entry name" value="HTH_MarR-typ"/>
</dbReference>
<keyword evidence="2" id="KW-0963">Cytoplasm</keyword>
<evidence type="ECO:0000256" key="8">
    <source>
        <dbReference type="ARBA" id="ARBA00047207"/>
    </source>
</evidence>
<name>A0A9X3FBY3_9BACT</name>
<dbReference type="FunFam" id="1.10.10.10:FF:000163">
    <property type="entry name" value="MarR family transcriptional regulator"/>
    <property type="match status" value="1"/>
</dbReference>
<dbReference type="GO" id="GO:0003677">
    <property type="term" value="F:DNA binding"/>
    <property type="evidence" value="ECO:0007669"/>
    <property type="project" value="UniProtKB-KW"/>
</dbReference>
<organism evidence="10 11">
    <name type="scientific">Draconibacterium aestuarii</name>
    <dbReference type="NCBI Taxonomy" id="2998507"/>
    <lineage>
        <taxon>Bacteria</taxon>
        <taxon>Pseudomonadati</taxon>
        <taxon>Bacteroidota</taxon>
        <taxon>Bacteroidia</taxon>
        <taxon>Marinilabiliales</taxon>
        <taxon>Prolixibacteraceae</taxon>
        <taxon>Draconibacterium</taxon>
    </lineage>
</organism>
<dbReference type="GO" id="GO:0005737">
    <property type="term" value="C:cytoplasm"/>
    <property type="evidence" value="ECO:0007669"/>
    <property type="project" value="UniProtKB-SubCell"/>
</dbReference>
<keyword evidence="3" id="KW-0805">Transcription regulation</keyword>
<evidence type="ECO:0000256" key="4">
    <source>
        <dbReference type="ARBA" id="ARBA00023125"/>
    </source>
</evidence>
<dbReference type="SMART" id="SM00347">
    <property type="entry name" value="HTH_MARR"/>
    <property type="match status" value="1"/>
</dbReference>
<dbReference type="Proteomes" id="UP001145087">
    <property type="component" value="Unassembled WGS sequence"/>
</dbReference>
<dbReference type="AlphaFoldDB" id="A0A9X3FBY3"/>
<sequence length="141" mass="16162">MDDKLKLKSQVCFPIYALSREIVKHYRPFLDEIDITYPQYLAMMVLWENEPQTVNQIGDKLNLDNGTITPLLKRLAAKGFISRKRKSCDERVVEISLTESGKQLKSKAEKVPQKVVESMGVTPEDLMQLKAIVLKILDRAK</sequence>
<keyword evidence="11" id="KW-1185">Reference proteome</keyword>
<dbReference type="InterPro" id="IPR055166">
    <property type="entry name" value="Transc_reg_Sar_Rot_HTH"/>
</dbReference>
<dbReference type="EMBL" id="JAPOHD010000013">
    <property type="protein sequence ID" value="MCY1720080.1"/>
    <property type="molecule type" value="Genomic_DNA"/>
</dbReference>
<dbReference type="InterPro" id="IPR036388">
    <property type="entry name" value="WH-like_DNA-bd_sf"/>
</dbReference>
<dbReference type="PROSITE" id="PS50995">
    <property type="entry name" value="HTH_MARR_2"/>
    <property type="match status" value="1"/>
</dbReference>
<evidence type="ECO:0000256" key="6">
    <source>
        <dbReference type="ARBA" id="ARBA00046337"/>
    </source>
</evidence>
<dbReference type="Gene3D" id="1.10.10.10">
    <property type="entry name" value="Winged helix-like DNA-binding domain superfamily/Winged helix DNA-binding domain"/>
    <property type="match status" value="1"/>
</dbReference>
<keyword evidence="5" id="KW-0804">Transcription</keyword>
<dbReference type="GO" id="GO:0003700">
    <property type="term" value="F:DNA-binding transcription factor activity"/>
    <property type="evidence" value="ECO:0007669"/>
    <property type="project" value="InterPro"/>
</dbReference>
<accession>A0A9X3FBY3</accession>
<dbReference type="PRINTS" id="PR00598">
    <property type="entry name" value="HTHMARR"/>
</dbReference>
<reference evidence="10" key="1">
    <citation type="submission" date="2022-11" db="EMBL/GenBank/DDBJ databases">
        <title>Marilongibacter aestuarii gen. nov., sp. nov., isolated from tidal flat sediment.</title>
        <authorList>
            <person name="Jiayan W."/>
        </authorList>
    </citation>
    <scope>NUCLEOTIDE SEQUENCE</scope>
    <source>
        <strain evidence="10">Z1-6</strain>
    </source>
</reference>
<evidence type="ECO:0000256" key="2">
    <source>
        <dbReference type="ARBA" id="ARBA00022490"/>
    </source>
</evidence>